<dbReference type="InterPro" id="IPR050226">
    <property type="entry name" value="NagZ_Beta-hexosaminidase"/>
</dbReference>
<dbReference type="EC" id="3.2.1.52" evidence="3"/>
<dbReference type="InterPro" id="IPR036962">
    <property type="entry name" value="Glyco_hydro_3_N_sf"/>
</dbReference>
<comment type="similarity">
    <text evidence="2">Belongs to the glycosyl hydrolase 3 family.</text>
</comment>
<dbReference type="Gene3D" id="3.40.50.1700">
    <property type="entry name" value="Glycoside hydrolase family 3 C-terminal domain"/>
    <property type="match status" value="1"/>
</dbReference>
<feature type="compositionally biased region" description="Basic and acidic residues" evidence="6">
    <location>
        <begin position="567"/>
        <end position="583"/>
    </location>
</feature>
<dbReference type="EMBL" id="CP034161">
    <property type="protein sequence ID" value="AZI39316.1"/>
    <property type="molecule type" value="Genomic_DNA"/>
</dbReference>
<evidence type="ECO:0000256" key="4">
    <source>
        <dbReference type="ARBA" id="ARBA00022801"/>
    </source>
</evidence>
<reference evidence="9" key="1">
    <citation type="submission" date="2018-11" db="EMBL/GenBank/DDBJ databases">
        <title>Proposal to divide the Flavobacteriaceae and reorganize its genera based on Amino Acid Identity values calculated from whole genome sequences.</title>
        <authorList>
            <person name="Nicholson A.C."/>
            <person name="Gulvik C.A."/>
            <person name="Whitney A.M."/>
            <person name="Humrighouse B.W."/>
            <person name="Bell M."/>
            <person name="Holmes B."/>
            <person name="Steigerwalt A.B."/>
            <person name="Villarma A."/>
            <person name="Sheth M."/>
            <person name="Batra D."/>
            <person name="Pryor J."/>
            <person name="Bernardet J.-F."/>
            <person name="Hugo C."/>
            <person name="Kampfer P."/>
            <person name="Newman J.D."/>
            <person name="McQuiston J.R."/>
        </authorList>
    </citation>
    <scope>NUCLEOTIDE SEQUENCE [LARGE SCALE GENOMIC DNA]</scope>
    <source>
        <strain evidence="9">F5649</strain>
    </source>
</reference>
<sequence length="583" mass="64603">MKRLSLSIIIFISQLYSAQYQPKNISNSDIKKANDWVDKTYNSLSQDEKMGQLFIVALYTNKGEEFINQIRNIVKNEKIGGLILMQDDAAREINLVNEFQSQSKVPLMIGMDAEWGVFQRIAKAHKYPWAITLGAIQDKNLITEMSAKIAEDCKRMGVNWDFAPVVDVNTNPNNPIIGNRSFGSDVGNVINSASAYANGLQDNRILAAIKHFPGHGDTDKDSHLDLPVVSHNLERLEKIEIAPFKALMNKGIGGVMVAHLYVPSLENEKGIPASVSKKIVTGLLKEKLGYKGLIITDALNMGAVANKFKAGELDAMAFKAGNDLMLFSQDVATGKKLIQKAIDNGEIQQNRVEESVKKILLTKYYLGLNQYNNINPVNVNEDLNNASHSALVQKMYANALTLIKDEKKLLPLDCKETYYYVSLEEAPYETFLNQLNLGTTVIFKNSNEINTIPANSKVIVGFHKDNSTAYKPYKISDASKKILSDLTKNQNVILDVFGSPYALKDIDISKVSTVLVSYENNDDAMKATANGILGQTKISGRLPVLVNDQLKFGLGMDVEAKNPSNQTDRKNSLETKNSKTVIE</sequence>
<dbReference type="InterPro" id="IPR001764">
    <property type="entry name" value="Glyco_hydro_3_N"/>
</dbReference>
<organism evidence="8 9">
    <name type="scientific">Epilithonimonas vandammei</name>
    <dbReference type="NCBI Taxonomy" id="2487072"/>
    <lineage>
        <taxon>Bacteria</taxon>
        <taxon>Pseudomonadati</taxon>
        <taxon>Bacteroidota</taxon>
        <taxon>Flavobacteriia</taxon>
        <taxon>Flavobacteriales</taxon>
        <taxon>Weeksellaceae</taxon>
        <taxon>Chryseobacterium group</taxon>
        <taxon>Epilithonimonas</taxon>
    </lineage>
</organism>
<dbReference type="InterPro" id="IPR017853">
    <property type="entry name" value="GH"/>
</dbReference>
<proteinExistence type="inferred from homology"/>
<dbReference type="OrthoDB" id="9805821at2"/>
<dbReference type="GO" id="GO:0004563">
    <property type="term" value="F:beta-N-acetylhexosaminidase activity"/>
    <property type="evidence" value="ECO:0007669"/>
    <property type="project" value="UniProtKB-EC"/>
</dbReference>
<evidence type="ECO:0000259" key="7">
    <source>
        <dbReference type="Pfam" id="PF00933"/>
    </source>
</evidence>
<evidence type="ECO:0000256" key="3">
    <source>
        <dbReference type="ARBA" id="ARBA00012663"/>
    </source>
</evidence>
<dbReference type="GO" id="GO:0009254">
    <property type="term" value="P:peptidoglycan turnover"/>
    <property type="evidence" value="ECO:0007669"/>
    <property type="project" value="TreeGrafter"/>
</dbReference>
<dbReference type="PANTHER" id="PTHR30480">
    <property type="entry name" value="BETA-HEXOSAMINIDASE-RELATED"/>
    <property type="match status" value="1"/>
</dbReference>
<dbReference type="PRINTS" id="PR00133">
    <property type="entry name" value="GLHYDRLASE3"/>
</dbReference>
<evidence type="ECO:0000256" key="6">
    <source>
        <dbReference type="SAM" id="MobiDB-lite"/>
    </source>
</evidence>
<protein>
    <recommendedName>
        <fullName evidence="3">beta-N-acetylhexosaminidase</fullName>
        <ecNumber evidence="3">3.2.1.52</ecNumber>
    </recommendedName>
</protein>
<dbReference type="PROSITE" id="PS00775">
    <property type="entry name" value="GLYCOSYL_HYDROL_F3"/>
    <property type="match status" value="1"/>
</dbReference>
<dbReference type="RefSeq" id="WP_124801568.1">
    <property type="nucleotide sequence ID" value="NZ_CP034161.1"/>
</dbReference>
<comment type="catalytic activity">
    <reaction evidence="1">
        <text>Hydrolysis of terminal non-reducing N-acetyl-D-hexosamine residues in N-acetyl-beta-D-hexosaminides.</text>
        <dbReference type="EC" id="3.2.1.52"/>
    </reaction>
</comment>
<feature type="region of interest" description="Disordered" evidence="6">
    <location>
        <begin position="557"/>
        <end position="583"/>
    </location>
</feature>
<evidence type="ECO:0000256" key="2">
    <source>
        <dbReference type="ARBA" id="ARBA00005336"/>
    </source>
</evidence>
<evidence type="ECO:0000313" key="9">
    <source>
        <dbReference type="Proteomes" id="UP000281810"/>
    </source>
</evidence>
<feature type="domain" description="Glycoside hydrolase family 3 N-terminal" evidence="7">
    <location>
        <begin position="47"/>
        <end position="360"/>
    </location>
</feature>
<dbReference type="SUPFAM" id="SSF52279">
    <property type="entry name" value="Beta-D-glucan exohydrolase, C-terminal domain"/>
    <property type="match status" value="1"/>
</dbReference>
<evidence type="ECO:0000313" key="8">
    <source>
        <dbReference type="EMBL" id="AZI39316.1"/>
    </source>
</evidence>
<dbReference type="SUPFAM" id="SSF51445">
    <property type="entry name" value="(Trans)glycosidases"/>
    <property type="match status" value="1"/>
</dbReference>
<dbReference type="Proteomes" id="UP000281810">
    <property type="component" value="Chromosome"/>
</dbReference>
<dbReference type="Gene3D" id="3.20.20.300">
    <property type="entry name" value="Glycoside hydrolase, family 3, N-terminal domain"/>
    <property type="match status" value="1"/>
</dbReference>
<keyword evidence="4 8" id="KW-0378">Hydrolase</keyword>
<dbReference type="PANTHER" id="PTHR30480:SF13">
    <property type="entry name" value="BETA-HEXOSAMINIDASE"/>
    <property type="match status" value="1"/>
</dbReference>
<dbReference type="InterPro" id="IPR036881">
    <property type="entry name" value="Glyco_hydro_3_C_sf"/>
</dbReference>
<dbReference type="InterPro" id="IPR019800">
    <property type="entry name" value="Glyco_hydro_3_AS"/>
</dbReference>
<name>A0A3G8YEG5_9FLAO</name>
<accession>A0A3G8YEG5</accession>
<gene>
    <name evidence="8" type="ORF">EIB74_04775</name>
</gene>
<keyword evidence="5" id="KW-0326">Glycosidase</keyword>
<keyword evidence="9" id="KW-1185">Reference proteome</keyword>
<dbReference type="Pfam" id="PF00933">
    <property type="entry name" value="Glyco_hydro_3"/>
    <property type="match status" value="1"/>
</dbReference>
<evidence type="ECO:0000256" key="5">
    <source>
        <dbReference type="ARBA" id="ARBA00023295"/>
    </source>
</evidence>
<dbReference type="GO" id="GO:0005975">
    <property type="term" value="P:carbohydrate metabolic process"/>
    <property type="evidence" value="ECO:0007669"/>
    <property type="project" value="InterPro"/>
</dbReference>
<dbReference type="AlphaFoldDB" id="A0A3G8YEG5"/>
<evidence type="ECO:0000256" key="1">
    <source>
        <dbReference type="ARBA" id="ARBA00001231"/>
    </source>
</evidence>